<dbReference type="Proteomes" id="UP000006898">
    <property type="component" value="Chromosome"/>
</dbReference>
<sequence>MSRYVEFDLPDGSTVVIESDGPDGSVVKAGLGEVAERARESFEQAAENARNAALVIVDKIRSLYESPDEIEITFGLKASGELNTLVVAKTGIEASYTVRLTWRQESPEIAQPSL</sequence>
<protein>
    <recommendedName>
        <fullName evidence="1">Trypsin-co-occurring domain-containing protein</fullName>
    </recommendedName>
</protein>
<organism evidence="2 3">
    <name type="scientific">Methylomirabilis oxygeniifera</name>
    <dbReference type="NCBI Taxonomy" id="671143"/>
    <lineage>
        <taxon>Bacteria</taxon>
        <taxon>Candidatus Methylomirabilota</taxon>
        <taxon>Candidatus Methylomirabilia</taxon>
        <taxon>Candidatus Methylomirabilales</taxon>
        <taxon>Candidatus Methylomirabilaceae</taxon>
        <taxon>Candidatus Methylomirabilis</taxon>
    </lineage>
</organism>
<dbReference type="AlphaFoldDB" id="D5MK93"/>
<dbReference type="HOGENOM" id="CLU_137386_3_1_0"/>
<dbReference type="Pfam" id="PF19493">
    <property type="entry name" value="Trypco1"/>
    <property type="match status" value="1"/>
</dbReference>
<dbReference type="EMBL" id="FP565575">
    <property type="protein sequence ID" value="CBE69715.1"/>
    <property type="molecule type" value="Genomic_DNA"/>
</dbReference>
<dbReference type="InterPro" id="IPR045794">
    <property type="entry name" value="Trypco1"/>
</dbReference>
<feature type="domain" description="Trypsin-co-occurring" evidence="1">
    <location>
        <begin position="7"/>
        <end position="104"/>
    </location>
</feature>
<gene>
    <name evidence="2" type="ORF">DAMO_2642</name>
</gene>
<dbReference type="NCBIfam" id="NF041216">
    <property type="entry name" value="CU044_2847_fam"/>
    <property type="match status" value="1"/>
</dbReference>
<reference evidence="2 3" key="1">
    <citation type="journal article" date="2010" name="Nature">
        <title>Nitrite-driven anaerobic methane oxidation by oxygenic bacteria.</title>
        <authorList>
            <person name="Ettwig K.F."/>
            <person name="Butler M.K."/>
            <person name="Le Paslier D."/>
            <person name="Pelletier E."/>
            <person name="Mangenot S."/>
            <person name="Kuypers M.M.M."/>
            <person name="Schreiber F."/>
            <person name="Dutilh B.E."/>
            <person name="Zedelius J."/>
            <person name="de Beer D."/>
            <person name="Gloerich J."/>
            <person name="Wessels H.J.C.T."/>
            <person name="van Allen T."/>
            <person name="Luesken F."/>
            <person name="Wu M."/>
            <person name="van de Pas-Schoonen K.T."/>
            <person name="Op den Camp H.J.M."/>
            <person name="Janssen-Megens E.M."/>
            <person name="Francoijs K-J."/>
            <person name="Stunnenberg H."/>
            <person name="Weissenbach J."/>
            <person name="Jetten M.S.M."/>
            <person name="Strous M."/>
        </authorList>
    </citation>
    <scope>NUCLEOTIDE SEQUENCE [LARGE SCALE GENOMIC DNA]</scope>
</reference>
<dbReference type="KEGG" id="mox:DAMO_2642"/>
<evidence type="ECO:0000313" key="3">
    <source>
        <dbReference type="Proteomes" id="UP000006898"/>
    </source>
</evidence>
<evidence type="ECO:0000313" key="2">
    <source>
        <dbReference type="EMBL" id="CBE69715.1"/>
    </source>
</evidence>
<accession>D5MK93</accession>
<proteinExistence type="predicted"/>
<name>D5MK93_METO1</name>
<evidence type="ECO:0000259" key="1">
    <source>
        <dbReference type="Pfam" id="PF19493"/>
    </source>
</evidence>
<dbReference type="STRING" id="671143.DAMO_2642"/>